<dbReference type="EMBL" id="CAJVQC010149799">
    <property type="protein sequence ID" value="CAG8846121.1"/>
    <property type="molecule type" value="Genomic_DNA"/>
</dbReference>
<evidence type="ECO:0000313" key="1">
    <source>
        <dbReference type="EMBL" id="CAG8846121.1"/>
    </source>
</evidence>
<protein>
    <submittedName>
        <fullName evidence="1">9714_t:CDS:1</fullName>
    </submittedName>
</protein>
<gene>
    <name evidence="1" type="ORF">RPERSI_LOCUS33977</name>
</gene>
<feature type="non-terminal residue" evidence="1">
    <location>
        <position position="1"/>
    </location>
</feature>
<dbReference type="Proteomes" id="UP000789920">
    <property type="component" value="Unassembled WGS sequence"/>
</dbReference>
<name>A0ACA9SQ36_9GLOM</name>
<feature type="non-terminal residue" evidence="1">
    <location>
        <position position="162"/>
    </location>
</feature>
<evidence type="ECO:0000313" key="2">
    <source>
        <dbReference type="Proteomes" id="UP000789920"/>
    </source>
</evidence>
<sequence length="162" mass="17726">SPSVNSSQPIIMYSEALLFRVSLSSFGIRITEVDSPVDSSTSRGFDIRLQGITFDYKGSRASIDPTGGYIERIGLGLSTDDDTDFQCETGGTVRGFARGFKVTPIMALWDKELLKNTDPLLFIPEIEIQNNLSVEHTQNYLSKLNKHSSTIHSASVSEGTSS</sequence>
<keyword evidence="2" id="KW-1185">Reference proteome</keyword>
<accession>A0ACA9SQ36</accession>
<reference evidence="1" key="1">
    <citation type="submission" date="2021-06" db="EMBL/GenBank/DDBJ databases">
        <authorList>
            <person name="Kallberg Y."/>
            <person name="Tangrot J."/>
            <person name="Rosling A."/>
        </authorList>
    </citation>
    <scope>NUCLEOTIDE SEQUENCE</scope>
    <source>
        <strain evidence="1">MA461A</strain>
    </source>
</reference>
<comment type="caution">
    <text evidence="1">The sequence shown here is derived from an EMBL/GenBank/DDBJ whole genome shotgun (WGS) entry which is preliminary data.</text>
</comment>
<organism evidence="1 2">
    <name type="scientific">Racocetra persica</name>
    <dbReference type="NCBI Taxonomy" id="160502"/>
    <lineage>
        <taxon>Eukaryota</taxon>
        <taxon>Fungi</taxon>
        <taxon>Fungi incertae sedis</taxon>
        <taxon>Mucoromycota</taxon>
        <taxon>Glomeromycotina</taxon>
        <taxon>Glomeromycetes</taxon>
        <taxon>Diversisporales</taxon>
        <taxon>Gigasporaceae</taxon>
        <taxon>Racocetra</taxon>
    </lineage>
</organism>
<proteinExistence type="predicted"/>